<keyword evidence="3" id="KW-1185">Reference proteome</keyword>
<evidence type="ECO:0000313" key="3">
    <source>
        <dbReference type="Proteomes" id="UP001497482"/>
    </source>
</evidence>
<evidence type="ECO:0000313" key="2">
    <source>
        <dbReference type="EMBL" id="CAL1586451.1"/>
    </source>
</evidence>
<name>A0AAV2KDS3_KNICA</name>
<sequence length="75" mass="8371">MDAQSYAQRSVLPAALTSKKSRGSSAACGETNPFHHGHNKTRSIISHPLQWTGWRTMFCGRNLTVDKKAKDTDFH</sequence>
<feature type="region of interest" description="Disordered" evidence="1">
    <location>
        <begin position="1"/>
        <end position="42"/>
    </location>
</feature>
<reference evidence="2 3" key="1">
    <citation type="submission" date="2024-04" db="EMBL/GenBank/DDBJ databases">
        <authorList>
            <person name="Waldvogel A.-M."/>
            <person name="Schoenle A."/>
        </authorList>
    </citation>
    <scope>NUCLEOTIDE SEQUENCE [LARGE SCALE GENOMIC DNA]</scope>
</reference>
<proteinExistence type="predicted"/>
<dbReference type="AlphaFoldDB" id="A0AAV2KDS3"/>
<evidence type="ECO:0000256" key="1">
    <source>
        <dbReference type="SAM" id="MobiDB-lite"/>
    </source>
</evidence>
<accession>A0AAV2KDS3</accession>
<dbReference type="Proteomes" id="UP001497482">
    <property type="component" value="Chromosome 17"/>
</dbReference>
<organism evidence="2 3">
    <name type="scientific">Knipowitschia caucasica</name>
    <name type="common">Caucasian dwarf goby</name>
    <name type="synonym">Pomatoschistus caucasicus</name>
    <dbReference type="NCBI Taxonomy" id="637954"/>
    <lineage>
        <taxon>Eukaryota</taxon>
        <taxon>Metazoa</taxon>
        <taxon>Chordata</taxon>
        <taxon>Craniata</taxon>
        <taxon>Vertebrata</taxon>
        <taxon>Euteleostomi</taxon>
        <taxon>Actinopterygii</taxon>
        <taxon>Neopterygii</taxon>
        <taxon>Teleostei</taxon>
        <taxon>Neoteleostei</taxon>
        <taxon>Acanthomorphata</taxon>
        <taxon>Gobiaria</taxon>
        <taxon>Gobiiformes</taxon>
        <taxon>Gobioidei</taxon>
        <taxon>Gobiidae</taxon>
        <taxon>Gobiinae</taxon>
        <taxon>Knipowitschia</taxon>
    </lineage>
</organism>
<gene>
    <name evidence="2" type="ORF">KC01_LOCUS16507</name>
</gene>
<dbReference type="EMBL" id="OZ035839">
    <property type="protein sequence ID" value="CAL1586451.1"/>
    <property type="molecule type" value="Genomic_DNA"/>
</dbReference>
<protein>
    <submittedName>
        <fullName evidence="2">Uncharacterized protein</fullName>
    </submittedName>
</protein>